<dbReference type="AlphaFoldDB" id="A0A2S4MA73"/>
<evidence type="ECO:0000313" key="1">
    <source>
        <dbReference type="EMBL" id="POR51509.1"/>
    </source>
</evidence>
<name>A0A2S4MA73_9BURK</name>
<accession>A0A2S4MA73</accession>
<protein>
    <submittedName>
        <fullName evidence="1">Uncharacterized protein</fullName>
    </submittedName>
</protein>
<dbReference type="OrthoDB" id="9024326at2"/>
<dbReference type="EMBL" id="PQGA01000006">
    <property type="protein sequence ID" value="POR51509.1"/>
    <property type="molecule type" value="Genomic_DNA"/>
</dbReference>
<organism evidence="1 2">
    <name type="scientific">Paraburkholderia eburnea</name>
    <dbReference type="NCBI Taxonomy" id="1189126"/>
    <lineage>
        <taxon>Bacteria</taxon>
        <taxon>Pseudomonadati</taxon>
        <taxon>Pseudomonadota</taxon>
        <taxon>Betaproteobacteria</taxon>
        <taxon>Burkholderiales</taxon>
        <taxon>Burkholderiaceae</taxon>
        <taxon>Paraburkholderia</taxon>
    </lineage>
</organism>
<reference evidence="1 2" key="1">
    <citation type="submission" date="2018-01" db="EMBL/GenBank/DDBJ databases">
        <title>Genomic Encyclopedia of Type Strains, Phase III (KMG-III): the genomes of soil and plant-associated and newly described type strains.</title>
        <authorList>
            <person name="Whitman W."/>
        </authorList>
    </citation>
    <scope>NUCLEOTIDE SEQUENCE [LARGE SCALE GENOMIC DNA]</scope>
    <source>
        <strain evidence="1 2">JCM 18070</strain>
    </source>
</reference>
<evidence type="ECO:0000313" key="2">
    <source>
        <dbReference type="Proteomes" id="UP000237381"/>
    </source>
</evidence>
<proteinExistence type="predicted"/>
<dbReference type="Proteomes" id="UP000237381">
    <property type="component" value="Unassembled WGS sequence"/>
</dbReference>
<sequence length="148" mass="16731">MFDLDAALLLADRRLVRLREIAGSRGMVLVGVGRGGERGFQMVHRFHDVGEQLAAAGIHLAFVYPRESARHVLDAISVASTRFRRHPWLVLDIDHRCFAQAVWPRSLEAAHLNLEMKRLADVNINLEEPTWEGELRAFLADCQIDASH</sequence>
<gene>
    <name evidence="1" type="ORF">B0G62_10643</name>
</gene>
<dbReference type="RefSeq" id="WP_103704763.1">
    <property type="nucleotide sequence ID" value="NZ_PQGA01000006.1"/>
</dbReference>
<comment type="caution">
    <text evidence="1">The sequence shown here is derived from an EMBL/GenBank/DDBJ whole genome shotgun (WGS) entry which is preliminary data.</text>
</comment>
<keyword evidence="2" id="KW-1185">Reference proteome</keyword>